<dbReference type="OrthoDB" id="4855196at2"/>
<evidence type="ECO:0000259" key="2">
    <source>
        <dbReference type="PROSITE" id="PS50911"/>
    </source>
</evidence>
<evidence type="ECO:0000313" key="4">
    <source>
        <dbReference type="Proteomes" id="UP000199077"/>
    </source>
</evidence>
<evidence type="ECO:0000313" key="3">
    <source>
        <dbReference type="EMBL" id="SDO78042.1"/>
    </source>
</evidence>
<organism evidence="3 4">
    <name type="scientific">Pedococcus dokdonensis</name>
    <dbReference type="NCBI Taxonomy" id="443156"/>
    <lineage>
        <taxon>Bacteria</taxon>
        <taxon>Bacillati</taxon>
        <taxon>Actinomycetota</taxon>
        <taxon>Actinomycetes</taxon>
        <taxon>Micrococcales</taxon>
        <taxon>Intrasporangiaceae</taxon>
        <taxon>Pedococcus</taxon>
    </lineage>
</organism>
<gene>
    <name evidence="3" type="ORF">SAMN04489867_0565</name>
</gene>
<sequence>MRRHVLRAAARLAALALAATAVTATLAGPASAETMVRECKASSISCISFTGYAGKSVWGYPVSSNGNNCVNYVAYRLSKNGVKTQSGMGNGGSWASNATKRGFKVDKTAKVGSIAQWSYGSAYAPGYGHVGYVEEVTSAYIVISDSSYGGGYSSRWRVPRGDRNWPSNFIHFKDQAYKPPPSGSFVKVRETSQVFRLVGKAPVFVSTWTAFGGVQKTYLISSTSLATLPVRPTDGTFIKGAQRKEAYRIAGGAPVIVTSWAVFGGTKPTVVVDQNAIDKAGTGGAYNHLNAVPADGTFIKTGQRLEAYRISGGAPVAISSWANVGGYKTPVYVDQLAVDKAGTGGKFNHLRFHPKDGTIIKALPGTASYKVTAGVPVPTSTTTTGTGVDQVAIAKAGDTSELRWTHLAKKSS</sequence>
<feature type="chain" id="PRO_5009250167" evidence="1">
    <location>
        <begin position="33"/>
        <end position="412"/>
    </location>
</feature>
<protein>
    <submittedName>
        <fullName evidence="3">CHAP domain-containing protein</fullName>
    </submittedName>
</protein>
<dbReference type="SUPFAM" id="SSF54001">
    <property type="entry name" value="Cysteine proteinases"/>
    <property type="match status" value="1"/>
</dbReference>
<dbReference type="RefSeq" id="WP_157692867.1">
    <property type="nucleotide sequence ID" value="NZ_LT629711.1"/>
</dbReference>
<dbReference type="AlphaFoldDB" id="A0A1H0MC74"/>
<dbReference type="InterPro" id="IPR038765">
    <property type="entry name" value="Papain-like_cys_pep_sf"/>
</dbReference>
<keyword evidence="1" id="KW-0732">Signal</keyword>
<keyword evidence="4" id="KW-1185">Reference proteome</keyword>
<feature type="domain" description="Peptidase C51" evidence="2">
    <location>
        <begin position="44"/>
        <end position="171"/>
    </location>
</feature>
<dbReference type="InterPro" id="IPR007921">
    <property type="entry name" value="CHAP_dom"/>
</dbReference>
<dbReference type="Pfam" id="PF05257">
    <property type="entry name" value="CHAP"/>
    <property type="match status" value="1"/>
</dbReference>
<evidence type="ECO:0000256" key="1">
    <source>
        <dbReference type="SAM" id="SignalP"/>
    </source>
</evidence>
<name>A0A1H0MC74_9MICO</name>
<feature type="signal peptide" evidence="1">
    <location>
        <begin position="1"/>
        <end position="32"/>
    </location>
</feature>
<dbReference type="PROSITE" id="PS50911">
    <property type="entry name" value="CHAP"/>
    <property type="match status" value="1"/>
</dbReference>
<dbReference type="Proteomes" id="UP000199077">
    <property type="component" value="Chromosome I"/>
</dbReference>
<accession>A0A1H0MC74</accession>
<dbReference type="EMBL" id="LT629711">
    <property type="protein sequence ID" value="SDO78042.1"/>
    <property type="molecule type" value="Genomic_DNA"/>
</dbReference>
<dbReference type="Gene3D" id="3.90.1720.10">
    <property type="entry name" value="endopeptidase domain like (from Nostoc punctiforme)"/>
    <property type="match status" value="1"/>
</dbReference>
<reference evidence="4" key="1">
    <citation type="submission" date="2016-10" db="EMBL/GenBank/DDBJ databases">
        <authorList>
            <person name="Varghese N."/>
            <person name="Submissions S."/>
        </authorList>
    </citation>
    <scope>NUCLEOTIDE SEQUENCE [LARGE SCALE GENOMIC DNA]</scope>
    <source>
        <strain evidence="4">DSM 22329</strain>
    </source>
</reference>
<proteinExistence type="predicted"/>